<feature type="domain" description="Serine aminopeptidase S33" evidence="2">
    <location>
        <begin position="48"/>
        <end position="138"/>
    </location>
</feature>
<sequence>MPTERISFTGHAGHDLAARLDLPEGPVLATALFAHCFTCSKDIPAARRIAARLSAMGIAVLRFDFTGLGHSGGEFANTSFTSNVADLIAAARYLASRNMAPDMLIGHSLGGAAVLRARAGIPSVKSVVTLGAPFDPGHVAHHFEDALEAINRDGQAEVSLGGRPFVIGKEFVDDIRQTELGEAVADLRAALLVMHAPRDATVGIDNAAEIFQAARHPKSFVTLDDADHLITDPCDAEYAADMIATWATRYVDMKPPAPPPGAPEGVIRVTEADPEGFLQDVQNGPYHHVLADEPEAYGGTNRGLSPYGFVAAGLGACTSMTLRMYARRKGWPLDGISVEVCHDKVHAQDAIPSGPAKIDRFMRVIHLQGDLDQEQRAKLLEIADKCPVHRTLEQSSRVETRLEDAPKLPDMSREGQDMDAAAI</sequence>
<dbReference type="SUPFAM" id="SSF82784">
    <property type="entry name" value="OsmC-like"/>
    <property type="match status" value="1"/>
</dbReference>
<dbReference type="PANTHER" id="PTHR39624:SF2">
    <property type="entry name" value="OSMC-LIKE PROTEIN"/>
    <property type="match status" value="1"/>
</dbReference>
<dbReference type="InterPro" id="IPR036102">
    <property type="entry name" value="OsmC/Ohrsf"/>
</dbReference>
<dbReference type="SUPFAM" id="SSF53474">
    <property type="entry name" value="alpha/beta-Hydrolases"/>
    <property type="match status" value="1"/>
</dbReference>
<dbReference type="Gene3D" id="3.40.50.1820">
    <property type="entry name" value="alpha/beta hydrolase"/>
    <property type="match status" value="1"/>
</dbReference>
<dbReference type="RefSeq" id="WP_046002851.1">
    <property type="nucleotide sequence ID" value="NZ_CP015230.1"/>
</dbReference>
<feature type="region of interest" description="Disordered" evidence="1">
    <location>
        <begin position="393"/>
        <end position="423"/>
    </location>
</feature>
<dbReference type="Pfam" id="PF12146">
    <property type="entry name" value="Hydrolase_4"/>
    <property type="match status" value="1"/>
</dbReference>
<reference evidence="3 4" key="1">
    <citation type="journal article" date="2016" name="ISME J.">
        <title>Global occurrence and heterogeneity of the Roseobacter-clade species Ruegeria mobilis.</title>
        <authorList>
            <person name="Sonnenschein E."/>
            <person name="Gram L."/>
        </authorList>
    </citation>
    <scope>NUCLEOTIDE SEQUENCE [LARGE SCALE GENOMIC DNA]</scope>
    <source>
        <strain evidence="3 4">F1926</strain>
    </source>
</reference>
<proteinExistence type="predicted"/>
<organism evidence="3 4">
    <name type="scientific">Tritonibacter mobilis F1926</name>
    <dbReference type="NCBI Taxonomy" id="1265309"/>
    <lineage>
        <taxon>Bacteria</taxon>
        <taxon>Pseudomonadati</taxon>
        <taxon>Pseudomonadota</taxon>
        <taxon>Alphaproteobacteria</taxon>
        <taxon>Rhodobacterales</taxon>
        <taxon>Paracoccaceae</taxon>
        <taxon>Tritonibacter</taxon>
    </lineage>
</organism>
<evidence type="ECO:0000313" key="3">
    <source>
        <dbReference type="EMBL" id="ANP40764.1"/>
    </source>
</evidence>
<evidence type="ECO:0000313" key="4">
    <source>
        <dbReference type="Proteomes" id="UP000013243"/>
    </source>
</evidence>
<feature type="compositionally biased region" description="Basic and acidic residues" evidence="1">
    <location>
        <begin position="393"/>
        <end position="416"/>
    </location>
</feature>
<dbReference type="Proteomes" id="UP000013243">
    <property type="component" value="Chromosome"/>
</dbReference>
<dbReference type="Pfam" id="PF02566">
    <property type="entry name" value="OsmC"/>
    <property type="match status" value="1"/>
</dbReference>
<dbReference type="KEGG" id="rmb:K529_008310"/>
<dbReference type="AlphaFoldDB" id="A0A1B1A2F1"/>
<dbReference type="InterPro" id="IPR003718">
    <property type="entry name" value="OsmC/Ohr_fam"/>
</dbReference>
<dbReference type="STRING" id="1265309.K529_008310"/>
<dbReference type="Gene3D" id="3.30.300.20">
    <property type="match status" value="1"/>
</dbReference>
<dbReference type="PANTHER" id="PTHR39624">
    <property type="entry name" value="PROTEIN INVOLVED IN RIMO-MEDIATED BETA-METHYLTHIOLATION OF RIBOSOMAL PROTEIN S12 YCAO"/>
    <property type="match status" value="1"/>
</dbReference>
<evidence type="ECO:0000259" key="2">
    <source>
        <dbReference type="Pfam" id="PF12146"/>
    </source>
</evidence>
<dbReference type="EMBL" id="CP015230">
    <property type="protein sequence ID" value="ANP40764.1"/>
    <property type="molecule type" value="Genomic_DNA"/>
</dbReference>
<gene>
    <name evidence="3" type="ORF">K529_008310</name>
</gene>
<dbReference type="InterPro" id="IPR022742">
    <property type="entry name" value="Hydrolase_4"/>
</dbReference>
<accession>A0A1B1A2F1</accession>
<name>A0A1B1A2F1_9RHOB</name>
<dbReference type="InterPro" id="IPR029058">
    <property type="entry name" value="AB_hydrolase_fold"/>
</dbReference>
<dbReference type="OrthoDB" id="9789573at2"/>
<dbReference type="InterPro" id="IPR015946">
    <property type="entry name" value="KH_dom-like_a/b"/>
</dbReference>
<protein>
    <submittedName>
        <fullName evidence="3">Osmotically inducible protein C</fullName>
    </submittedName>
</protein>
<evidence type="ECO:0000256" key="1">
    <source>
        <dbReference type="SAM" id="MobiDB-lite"/>
    </source>
</evidence>
<dbReference type="GeneID" id="28249828"/>